<reference evidence="9 10" key="1">
    <citation type="submission" date="2015-07" db="EMBL/GenBank/DDBJ databases">
        <title>Draft Genome Sequence of Malassezia furfur CBS1878 and Malassezia pachydermatis CBS1879.</title>
        <authorList>
            <person name="Triana S."/>
            <person name="Ohm R."/>
            <person name="Gonzalez A."/>
            <person name="DeCock H."/>
            <person name="Restrepo S."/>
            <person name="Celis A."/>
        </authorList>
    </citation>
    <scope>NUCLEOTIDE SEQUENCE [LARGE SCALE GENOMIC DNA]</scope>
    <source>
        <strain evidence="9 10">CBS 1879</strain>
    </source>
</reference>
<evidence type="ECO:0000313" key="9">
    <source>
        <dbReference type="EMBL" id="KOS14441.1"/>
    </source>
</evidence>
<evidence type="ECO:0000313" key="10">
    <source>
        <dbReference type="Proteomes" id="UP000037751"/>
    </source>
</evidence>
<proteinExistence type="inferred from homology"/>
<name>A0A0M8MVK2_9BASI</name>
<evidence type="ECO:0000259" key="8">
    <source>
        <dbReference type="PROSITE" id="PS50174"/>
    </source>
</evidence>
<keyword evidence="4" id="KW-0539">Nucleus</keyword>
<feature type="compositionally biased region" description="Basic residues" evidence="7">
    <location>
        <begin position="200"/>
        <end position="236"/>
    </location>
</feature>
<keyword evidence="10" id="KW-1185">Reference proteome</keyword>
<evidence type="ECO:0000256" key="5">
    <source>
        <dbReference type="ARBA" id="ARBA00038007"/>
    </source>
</evidence>
<dbReference type="AlphaFoldDB" id="A0A0M8MVK2"/>
<feature type="region of interest" description="Disordered" evidence="7">
    <location>
        <begin position="1"/>
        <end position="29"/>
    </location>
</feature>
<evidence type="ECO:0000256" key="7">
    <source>
        <dbReference type="SAM" id="MobiDB-lite"/>
    </source>
</evidence>
<dbReference type="RefSeq" id="XP_017992073.1">
    <property type="nucleotide sequence ID" value="XM_018138563.1"/>
</dbReference>
<dbReference type="SMART" id="SM00443">
    <property type="entry name" value="G_patch"/>
    <property type="match status" value="1"/>
</dbReference>
<comment type="subcellular location">
    <subcellularLocation>
        <location evidence="1">Nucleus</location>
        <location evidence="1">Nucleolus</location>
    </subcellularLocation>
</comment>
<feature type="domain" description="G-patch" evidence="8">
    <location>
        <begin position="27"/>
        <end position="73"/>
    </location>
</feature>
<dbReference type="PANTHER" id="PTHR23149">
    <property type="entry name" value="G PATCH DOMAIN CONTAINING PROTEIN"/>
    <property type="match status" value="1"/>
</dbReference>
<organism evidence="9 10">
    <name type="scientific">Malassezia pachydermatis</name>
    <dbReference type="NCBI Taxonomy" id="77020"/>
    <lineage>
        <taxon>Eukaryota</taxon>
        <taxon>Fungi</taxon>
        <taxon>Dikarya</taxon>
        <taxon>Basidiomycota</taxon>
        <taxon>Ustilaginomycotina</taxon>
        <taxon>Malasseziomycetes</taxon>
        <taxon>Malasseziales</taxon>
        <taxon>Malasseziaceae</taxon>
        <taxon>Malassezia</taxon>
    </lineage>
</organism>
<dbReference type="PROSITE" id="PS50174">
    <property type="entry name" value="G_PATCH"/>
    <property type="match status" value="1"/>
</dbReference>
<dbReference type="Pfam" id="PF01585">
    <property type="entry name" value="G-patch"/>
    <property type="match status" value="1"/>
</dbReference>
<feature type="compositionally biased region" description="Polar residues" evidence="7">
    <location>
        <begin position="165"/>
        <end position="183"/>
    </location>
</feature>
<feature type="region of interest" description="Disordered" evidence="7">
    <location>
        <begin position="164"/>
        <end position="257"/>
    </location>
</feature>
<dbReference type="PANTHER" id="PTHR23149:SF31">
    <property type="entry name" value="PROTEIN PXR1"/>
    <property type="match status" value="1"/>
</dbReference>
<dbReference type="STRING" id="77020.A0A0M8MVK2"/>
<evidence type="ECO:0000256" key="2">
    <source>
        <dbReference type="ARBA" id="ARBA00022517"/>
    </source>
</evidence>
<dbReference type="VEuPathDB" id="FungiDB:Malapachy_4108"/>
<evidence type="ECO:0000256" key="3">
    <source>
        <dbReference type="ARBA" id="ARBA00022552"/>
    </source>
</evidence>
<evidence type="ECO:0000256" key="6">
    <source>
        <dbReference type="ARBA" id="ARBA00041961"/>
    </source>
</evidence>
<sequence length="303" mass="33246">MGLSEPRKKQRLVSAASQRNTSWMNDASLPGQRMMSMMGWSPGTGLGTTNKGMTTNITVAMKLDNKGIGAQRHEREALAQGKADAWIGAGGDLGSLFDRLNQANDTSDSKDTPTTSTAAVTAVAAVSEPRPVFSRLAHRAKFRRAKQMVGTNAMSMNEILGIKQGESSDIGSPAISTPVSTTTSSAEESDSESDDLSERKSKKKEKKKSKEKTKSKDKKKKDKGDKSKKKDKKKSKKDAAVVSSKRKRDANEEEETAIHLEEESNVIMNTSGQYVFQYLSNKLIRKKAEIAQRKREQGIWWGS</sequence>
<dbReference type="GO" id="GO:0006364">
    <property type="term" value="P:rRNA processing"/>
    <property type="evidence" value="ECO:0007669"/>
    <property type="project" value="UniProtKB-KW"/>
</dbReference>
<comment type="similarity">
    <text evidence="5">Belongs to the PINX1 family.</text>
</comment>
<dbReference type="Proteomes" id="UP000037751">
    <property type="component" value="Unassembled WGS sequence"/>
</dbReference>
<dbReference type="GO" id="GO:0003676">
    <property type="term" value="F:nucleic acid binding"/>
    <property type="evidence" value="ECO:0007669"/>
    <property type="project" value="InterPro"/>
</dbReference>
<dbReference type="GeneID" id="28730439"/>
<dbReference type="GO" id="GO:0005730">
    <property type="term" value="C:nucleolus"/>
    <property type="evidence" value="ECO:0007669"/>
    <property type="project" value="UniProtKB-SubCell"/>
</dbReference>
<keyword evidence="2" id="KW-0690">Ribosome biogenesis</keyword>
<evidence type="ECO:0000256" key="1">
    <source>
        <dbReference type="ARBA" id="ARBA00004604"/>
    </source>
</evidence>
<protein>
    <recommendedName>
        <fullName evidence="6">PinX1-related protein 1</fullName>
    </recommendedName>
</protein>
<gene>
    <name evidence="9" type="ORF">Malapachy_4108</name>
</gene>
<evidence type="ECO:0000256" key="4">
    <source>
        <dbReference type="ARBA" id="ARBA00023242"/>
    </source>
</evidence>
<comment type="caution">
    <text evidence="9">The sequence shown here is derived from an EMBL/GenBank/DDBJ whole genome shotgun (WGS) entry which is preliminary data.</text>
</comment>
<dbReference type="OrthoDB" id="29523at2759"/>
<accession>A0A0M8MVK2</accession>
<dbReference type="InterPro" id="IPR050656">
    <property type="entry name" value="PINX1"/>
</dbReference>
<dbReference type="EMBL" id="LGAV01000004">
    <property type="protein sequence ID" value="KOS14441.1"/>
    <property type="molecule type" value="Genomic_DNA"/>
</dbReference>
<feature type="compositionally biased region" description="Polar residues" evidence="7">
    <location>
        <begin position="15"/>
        <end position="25"/>
    </location>
</feature>
<dbReference type="InterPro" id="IPR000467">
    <property type="entry name" value="G_patch_dom"/>
</dbReference>
<keyword evidence="3" id="KW-0698">rRNA processing</keyword>